<dbReference type="GO" id="GO:0005789">
    <property type="term" value="C:endoplasmic reticulum membrane"/>
    <property type="evidence" value="ECO:0007669"/>
    <property type="project" value="TreeGrafter"/>
</dbReference>
<gene>
    <name evidence="2" type="ORF">D4764_08G0011600</name>
</gene>
<accession>A0A5C6MQJ2</accession>
<evidence type="ECO:0000313" key="3">
    <source>
        <dbReference type="Proteomes" id="UP000324091"/>
    </source>
</evidence>
<comment type="caution">
    <text evidence="2">The sequence shown here is derived from an EMBL/GenBank/DDBJ whole genome shotgun (WGS) entry which is preliminary data.</text>
</comment>
<feature type="compositionally biased region" description="Basic and acidic residues" evidence="1">
    <location>
        <begin position="34"/>
        <end position="50"/>
    </location>
</feature>
<keyword evidence="3" id="KW-1185">Reference proteome</keyword>
<dbReference type="InterPro" id="IPR017191">
    <property type="entry name" value="Junctophilin"/>
</dbReference>
<dbReference type="GO" id="GO:0005886">
    <property type="term" value="C:plasma membrane"/>
    <property type="evidence" value="ECO:0007669"/>
    <property type="project" value="TreeGrafter"/>
</dbReference>
<dbReference type="GO" id="GO:0030314">
    <property type="term" value="C:junctional membrane complex"/>
    <property type="evidence" value="ECO:0007669"/>
    <property type="project" value="InterPro"/>
</dbReference>
<protein>
    <submittedName>
        <fullName evidence="2">Uncharacterized protein</fullName>
    </submittedName>
</protein>
<name>A0A5C6MQJ2_9TELE</name>
<sequence>MTCCSSKRKRLQQQESPSRVAQEAARCYVSVDSAHSDPEGTTHAKAKADAAEQAAQASNSESSIARLVAKELSPSFYQPGQ</sequence>
<feature type="compositionally biased region" description="Basic residues" evidence="1">
    <location>
        <begin position="1"/>
        <end position="11"/>
    </location>
</feature>
<evidence type="ECO:0000256" key="1">
    <source>
        <dbReference type="SAM" id="MobiDB-lite"/>
    </source>
</evidence>
<dbReference type="GO" id="GO:0016529">
    <property type="term" value="C:sarcoplasmic reticulum"/>
    <property type="evidence" value="ECO:0007669"/>
    <property type="project" value="TreeGrafter"/>
</dbReference>
<dbReference type="PANTHER" id="PTHR23085:SF26">
    <property type="entry name" value="JUNCTOPHILIN-2"/>
    <property type="match status" value="1"/>
</dbReference>
<dbReference type="AlphaFoldDB" id="A0A5C6MQJ2"/>
<dbReference type="PANTHER" id="PTHR23085">
    <property type="entry name" value="GH28348P"/>
    <property type="match status" value="1"/>
</dbReference>
<dbReference type="EMBL" id="RHFK02000021">
    <property type="protein sequence ID" value="TWW57173.1"/>
    <property type="molecule type" value="Genomic_DNA"/>
</dbReference>
<reference evidence="2 3" key="1">
    <citation type="submission" date="2019-04" db="EMBL/GenBank/DDBJ databases">
        <title>Chromosome genome assembly for Takifugu flavidus.</title>
        <authorList>
            <person name="Xiao S."/>
        </authorList>
    </citation>
    <scope>NUCLEOTIDE SEQUENCE [LARGE SCALE GENOMIC DNA]</scope>
    <source>
        <strain evidence="2">HTHZ2018</strain>
        <tissue evidence="2">Muscle</tissue>
    </source>
</reference>
<evidence type="ECO:0000313" key="2">
    <source>
        <dbReference type="EMBL" id="TWW57173.1"/>
    </source>
</evidence>
<organism evidence="2 3">
    <name type="scientific">Takifugu flavidus</name>
    <name type="common">sansaifugu</name>
    <dbReference type="NCBI Taxonomy" id="433684"/>
    <lineage>
        <taxon>Eukaryota</taxon>
        <taxon>Metazoa</taxon>
        <taxon>Chordata</taxon>
        <taxon>Craniata</taxon>
        <taxon>Vertebrata</taxon>
        <taxon>Euteleostomi</taxon>
        <taxon>Actinopterygii</taxon>
        <taxon>Neopterygii</taxon>
        <taxon>Teleostei</taxon>
        <taxon>Neoteleostei</taxon>
        <taxon>Acanthomorphata</taxon>
        <taxon>Eupercaria</taxon>
        <taxon>Tetraodontiformes</taxon>
        <taxon>Tetradontoidea</taxon>
        <taxon>Tetraodontidae</taxon>
        <taxon>Takifugu</taxon>
    </lineage>
</organism>
<dbReference type="Proteomes" id="UP000324091">
    <property type="component" value="Chromosome 8"/>
</dbReference>
<feature type="compositionally biased region" description="Low complexity" evidence="1">
    <location>
        <begin position="51"/>
        <end position="63"/>
    </location>
</feature>
<proteinExistence type="predicted"/>
<feature type="region of interest" description="Disordered" evidence="1">
    <location>
        <begin position="1"/>
        <end position="63"/>
    </location>
</feature>